<feature type="transmembrane region" description="Helical" evidence="1">
    <location>
        <begin position="32"/>
        <end position="52"/>
    </location>
</feature>
<gene>
    <name evidence="2" type="ORF">FHU41_000805</name>
</gene>
<organism evidence="2 3">
    <name type="scientific">Psychromicrobium silvestre</name>
    <dbReference type="NCBI Taxonomy" id="1645614"/>
    <lineage>
        <taxon>Bacteria</taxon>
        <taxon>Bacillati</taxon>
        <taxon>Actinomycetota</taxon>
        <taxon>Actinomycetes</taxon>
        <taxon>Micrococcales</taxon>
        <taxon>Micrococcaceae</taxon>
        <taxon>Psychromicrobium</taxon>
    </lineage>
</organism>
<name>A0A7Y9LS44_9MICC</name>
<protein>
    <submittedName>
        <fullName evidence="2">Uncharacterized protein</fullName>
    </submittedName>
</protein>
<dbReference type="Proteomes" id="UP000521748">
    <property type="component" value="Unassembled WGS sequence"/>
</dbReference>
<proteinExistence type="predicted"/>
<reference evidence="2 3" key="1">
    <citation type="submission" date="2020-07" db="EMBL/GenBank/DDBJ databases">
        <title>Sequencing the genomes of 1000 actinobacteria strains.</title>
        <authorList>
            <person name="Klenk H.-P."/>
        </authorList>
    </citation>
    <scope>NUCLEOTIDE SEQUENCE [LARGE SCALE GENOMIC DNA]</scope>
    <source>
        <strain evidence="2 3">DSM 102047</strain>
    </source>
</reference>
<evidence type="ECO:0000313" key="3">
    <source>
        <dbReference type="Proteomes" id="UP000521748"/>
    </source>
</evidence>
<keyword evidence="1" id="KW-1133">Transmembrane helix</keyword>
<sequence length="65" mass="7272">MKKILTLDWVQTPLIFIVALLVYLLIGGPFGLTQLLIIAAVVTAGYPLGKWIRASTKRHRNRPTN</sequence>
<dbReference type="EMBL" id="JACBYQ010000001">
    <property type="protein sequence ID" value="NYE94584.1"/>
    <property type="molecule type" value="Genomic_DNA"/>
</dbReference>
<evidence type="ECO:0000313" key="2">
    <source>
        <dbReference type="EMBL" id="NYE94584.1"/>
    </source>
</evidence>
<feature type="transmembrane region" description="Helical" evidence="1">
    <location>
        <begin position="7"/>
        <end position="26"/>
    </location>
</feature>
<keyword evidence="3" id="KW-1185">Reference proteome</keyword>
<evidence type="ECO:0000256" key="1">
    <source>
        <dbReference type="SAM" id="Phobius"/>
    </source>
</evidence>
<keyword evidence="1" id="KW-0812">Transmembrane</keyword>
<dbReference type="AlphaFoldDB" id="A0A7Y9LS44"/>
<keyword evidence="1" id="KW-0472">Membrane</keyword>
<accession>A0A7Y9LS44</accession>
<comment type="caution">
    <text evidence="2">The sequence shown here is derived from an EMBL/GenBank/DDBJ whole genome shotgun (WGS) entry which is preliminary data.</text>
</comment>